<dbReference type="Proteomes" id="UP000264980">
    <property type="component" value="Chromosome"/>
</dbReference>
<name>A0A345CWB1_9GAMM</name>
<organism evidence="1 2">
    <name type="scientific">Erwinia tracheiphila</name>
    <dbReference type="NCBI Taxonomy" id="65700"/>
    <lineage>
        <taxon>Bacteria</taxon>
        <taxon>Pseudomonadati</taxon>
        <taxon>Pseudomonadota</taxon>
        <taxon>Gammaproteobacteria</taxon>
        <taxon>Enterobacterales</taxon>
        <taxon>Erwiniaceae</taxon>
        <taxon>Erwinia</taxon>
    </lineage>
</organism>
<gene>
    <name evidence="1" type="ORF">AV903_19495</name>
</gene>
<dbReference type="Pfam" id="PF02413">
    <property type="entry name" value="Caudo_TAP"/>
    <property type="match status" value="1"/>
</dbReference>
<dbReference type="AlphaFoldDB" id="A0A345CWB1"/>
<protein>
    <recommendedName>
        <fullName evidence="3">Tail fiber assembly protein</fullName>
    </recommendedName>
</protein>
<evidence type="ECO:0000313" key="1">
    <source>
        <dbReference type="EMBL" id="AXF77728.1"/>
    </source>
</evidence>
<proteinExistence type="predicted"/>
<evidence type="ECO:0000313" key="2">
    <source>
        <dbReference type="Proteomes" id="UP000264980"/>
    </source>
</evidence>
<evidence type="ECO:0008006" key="3">
    <source>
        <dbReference type="Google" id="ProtNLM"/>
    </source>
</evidence>
<sequence length="61" mass="7168">MKTGNSQPFKVQCQIKSRLIHIITDVDKEKLRLWMQYLQVVSAVDLSLLTDINWPERPLTE</sequence>
<dbReference type="InterPro" id="IPR003458">
    <property type="entry name" value="Phage_T4_Gp38_tail_assem"/>
</dbReference>
<accession>A0A345CWB1</accession>
<dbReference type="EMBL" id="CP013970">
    <property type="protein sequence ID" value="AXF77728.1"/>
    <property type="molecule type" value="Genomic_DNA"/>
</dbReference>
<reference evidence="1 2" key="1">
    <citation type="submission" date="2016-01" db="EMBL/GenBank/DDBJ databases">
        <authorList>
            <person name="Oliw E.H."/>
        </authorList>
    </citation>
    <scope>NUCLEOTIDE SEQUENCE [LARGE SCALE GENOMIC DNA]</scope>
    <source>
        <strain evidence="1 2">MDcuke</strain>
    </source>
</reference>